<keyword evidence="7 17" id="KW-0812">Transmembrane</keyword>
<feature type="transmembrane region" description="Helical" evidence="17">
    <location>
        <begin position="45"/>
        <end position="67"/>
    </location>
</feature>
<keyword evidence="9" id="KW-0276">Fatty acid metabolism</keyword>
<evidence type="ECO:0000259" key="18">
    <source>
        <dbReference type="PROSITE" id="PS50255"/>
    </source>
</evidence>
<evidence type="ECO:0000313" key="19">
    <source>
        <dbReference type="EMBL" id="GJJ15536.1"/>
    </source>
</evidence>
<dbReference type="PRINTS" id="PR00075">
    <property type="entry name" value="FACDDSATRASE"/>
</dbReference>
<dbReference type="GO" id="GO:0004768">
    <property type="term" value="F:stearoyl-CoA 9-desaturase activity"/>
    <property type="evidence" value="ECO:0007669"/>
    <property type="project" value="UniProtKB-EC"/>
</dbReference>
<dbReference type="InterPro" id="IPR015876">
    <property type="entry name" value="Acyl-CoA_DS"/>
</dbReference>
<dbReference type="InterPro" id="IPR036400">
    <property type="entry name" value="Cyt_B5-like_heme/steroid_sf"/>
</dbReference>
<keyword evidence="16" id="KW-0275">Fatty acid biosynthesis</keyword>
<evidence type="ECO:0000256" key="13">
    <source>
        <dbReference type="ARBA" id="ARBA00023004"/>
    </source>
</evidence>
<evidence type="ECO:0000256" key="16">
    <source>
        <dbReference type="ARBA" id="ARBA00023160"/>
    </source>
</evidence>
<dbReference type="AlphaFoldDB" id="A0AAV5ARV8"/>
<keyword evidence="20" id="KW-1185">Reference proteome</keyword>
<evidence type="ECO:0000256" key="3">
    <source>
        <dbReference type="ARBA" id="ARBA00012620"/>
    </source>
</evidence>
<dbReference type="SUPFAM" id="SSF55856">
    <property type="entry name" value="Cytochrome b5-like heme/steroid binding domain"/>
    <property type="match status" value="1"/>
</dbReference>
<dbReference type="PANTHER" id="PTHR11351">
    <property type="entry name" value="ACYL-COA DESATURASE"/>
    <property type="match status" value="1"/>
</dbReference>
<dbReference type="GO" id="GO:0005789">
    <property type="term" value="C:endoplasmic reticulum membrane"/>
    <property type="evidence" value="ECO:0007669"/>
    <property type="project" value="TreeGrafter"/>
</dbReference>
<protein>
    <recommendedName>
        <fullName evidence="3">stearoyl-CoA 9-desaturase</fullName>
        <ecNumber evidence="3">1.14.19.1</ecNumber>
    </recommendedName>
</protein>
<evidence type="ECO:0000256" key="4">
    <source>
        <dbReference type="ARBA" id="ARBA00022448"/>
    </source>
</evidence>
<evidence type="ECO:0000256" key="10">
    <source>
        <dbReference type="ARBA" id="ARBA00022982"/>
    </source>
</evidence>
<dbReference type="Pfam" id="PF00173">
    <property type="entry name" value="Cyt-b5"/>
    <property type="match status" value="1"/>
</dbReference>
<comment type="caution">
    <text evidence="19">The sequence shown here is derived from an EMBL/GenBank/DDBJ whole genome shotgun (WGS) entry which is preliminary data.</text>
</comment>
<dbReference type="PANTHER" id="PTHR11351:SF31">
    <property type="entry name" value="DESATURASE 1, ISOFORM A-RELATED"/>
    <property type="match status" value="1"/>
</dbReference>
<evidence type="ECO:0000256" key="12">
    <source>
        <dbReference type="ARBA" id="ARBA00023002"/>
    </source>
</evidence>
<feature type="transmembrane region" description="Helical" evidence="17">
    <location>
        <begin position="12"/>
        <end position="33"/>
    </location>
</feature>
<dbReference type="PROSITE" id="PS00476">
    <property type="entry name" value="FATTY_ACID_DESATUR_1"/>
    <property type="match status" value="1"/>
</dbReference>
<comment type="similarity">
    <text evidence="2">Belongs to the fatty acid desaturase type 1 family.</text>
</comment>
<gene>
    <name evidence="19" type="ORF">Clacol_009814</name>
</gene>
<dbReference type="InterPro" id="IPR009160">
    <property type="entry name" value="Acyl-CoA_deSatase_haem/ster-bd"/>
</dbReference>
<keyword evidence="8" id="KW-0479">Metal-binding</keyword>
<proteinExistence type="inferred from homology"/>
<dbReference type="PIRSF" id="PIRSF000345">
    <property type="entry name" value="OLE1"/>
    <property type="match status" value="1"/>
</dbReference>
<keyword evidence="13" id="KW-0408">Iron</keyword>
<evidence type="ECO:0000256" key="2">
    <source>
        <dbReference type="ARBA" id="ARBA00009295"/>
    </source>
</evidence>
<evidence type="ECO:0000256" key="6">
    <source>
        <dbReference type="ARBA" id="ARBA00022617"/>
    </source>
</evidence>
<keyword evidence="10" id="KW-0249">Electron transport</keyword>
<dbReference type="CDD" id="cd03505">
    <property type="entry name" value="Delta9-FADS-like"/>
    <property type="match status" value="1"/>
</dbReference>
<evidence type="ECO:0000256" key="8">
    <source>
        <dbReference type="ARBA" id="ARBA00022723"/>
    </source>
</evidence>
<keyword evidence="12" id="KW-0560">Oxidoreductase</keyword>
<dbReference type="FunFam" id="3.10.120.10:FF:000004">
    <property type="entry name" value="Acyl-CoA desaturase"/>
    <property type="match status" value="1"/>
</dbReference>
<accession>A0AAV5ARV8</accession>
<reference evidence="19" key="1">
    <citation type="submission" date="2021-10" db="EMBL/GenBank/DDBJ databases">
        <title>De novo Genome Assembly of Clathrus columnatus (Basidiomycota, Fungi) Using Illumina and Nanopore Sequence Data.</title>
        <authorList>
            <person name="Ogiso-Tanaka E."/>
            <person name="Itagaki H."/>
            <person name="Hosoya T."/>
            <person name="Hosaka K."/>
        </authorList>
    </citation>
    <scope>NUCLEOTIDE SEQUENCE</scope>
    <source>
        <strain evidence="19">MO-923</strain>
    </source>
</reference>
<dbReference type="InterPro" id="IPR001522">
    <property type="entry name" value="FADS-1_CS"/>
</dbReference>
<evidence type="ECO:0000256" key="5">
    <source>
        <dbReference type="ARBA" id="ARBA00022516"/>
    </source>
</evidence>
<keyword evidence="6" id="KW-0349">Heme</keyword>
<evidence type="ECO:0000313" key="20">
    <source>
        <dbReference type="Proteomes" id="UP001050691"/>
    </source>
</evidence>
<sequence>MTLFTGFPPIKGYRWFNIGVLILSPSLALYGYHRLWSHRSYNASLPLRLFLLMGGTSAVQGSCYWWARAHRAHHRHTDTDRDPYNSKRGLLWTHIGWIIVKSDLHSGTTDISDLRNDPLIQWQHRWYFTLQAIFGHLLPAMMPGLIWNDWKGGICFSGALRLTLAHHASFAINSLAHYLGETTYDDALSPRDSLTTAILTLGEGYHNFHHQFPTDYRNAFHWYQYDPTKWFIAICSLLKLAKNLRVFPRNEIQKGALRMKLKELKTLQDSLQWPREEEDLPVISWDSFQEQSKSRDLILISGFIHDVSSFMKQHPGGEELLRSSIGKDMTSAFFGGVYSHSSAAHNLLAMKRVGILMGGVERISERTVPPAARLYILDRLNNTESYMKS</sequence>
<dbReference type="InterPro" id="IPR005804">
    <property type="entry name" value="FA_desaturase_dom"/>
</dbReference>
<dbReference type="EMBL" id="BPWL01000011">
    <property type="protein sequence ID" value="GJJ15536.1"/>
    <property type="molecule type" value="Genomic_DNA"/>
</dbReference>
<feature type="domain" description="Cytochrome b5 heme-binding" evidence="18">
    <location>
        <begin position="298"/>
        <end position="357"/>
    </location>
</feature>
<evidence type="ECO:0000256" key="14">
    <source>
        <dbReference type="ARBA" id="ARBA00023098"/>
    </source>
</evidence>
<keyword evidence="14" id="KW-0443">Lipid metabolism</keyword>
<keyword evidence="5" id="KW-0444">Lipid biosynthesis</keyword>
<dbReference type="InterPro" id="IPR001199">
    <property type="entry name" value="Cyt_B5-like_heme/steroid-bd"/>
</dbReference>
<evidence type="ECO:0000256" key="17">
    <source>
        <dbReference type="SAM" id="Phobius"/>
    </source>
</evidence>
<keyword evidence="11 17" id="KW-1133">Transmembrane helix</keyword>
<keyword evidence="15 17" id="KW-0472">Membrane</keyword>
<evidence type="ECO:0000256" key="7">
    <source>
        <dbReference type="ARBA" id="ARBA00022692"/>
    </source>
</evidence>
<dbReference type="PROSITE" id="PS50255">
    <property type="entry name" value="CYTOCHROME_B5_2"/>
    <property type="match status" value="1"/>
</dbReference>
<evidence type="ECO:0000256" key="9">
    <source>
        <dbReference type="ARBA" id="ARBA00022832"/>
    </source>
</evidence>
<comment type="subcellular location">
    <subcellularLocation>
        <location evidence="1">Membrane</location>
        <topology evidence="1">Multi-pass membrane protein</topology>
    </subcellularLocation>
</comment>
<dbReference type="GO" id="GO:0006636">
    <property type="term" value="P:unsaturated fatty acid biosynthetic process"/>
    <property type="evidence" value="ECO:0007669"/>
    <property type="project" value="InterPro"/>
</dbReference>
<dbReference type="Proteomes" id="UP001050691">
    <property type="component" value="Unassembled WGS sequence"/>
</dbReference>
<dbReference type="Gene3D" id="3.10.120.10">
    <property type="entry name" value="Cytochrome b5-like heme/steroid binding domain"/>
    <property type="match status" value="1"/>
</dbReference>
<evidence type="ECO:0000256" key="15">
    <source>
        <dbReference type="ARBA" id="ARBA00023136"/>
    </source>
</evidence>
<keyword evidence="4" id="KW-0813">Transport</keyword>
<dbReference type="EC" id="1.14.19.1" evidence="3"/>
<dbReference type="Pfam" id="PF00487">
    <property type="entry name" value="FA_desaturase"/>
    <property type="match status" value="1"/>
</dbReference>
<dbReference type="SMART" id="SM01117">
    <property type="entry name" value="Cyt-b5"/>
    <property type="match status" value="1"/>
</dbReference>
<name>A0AAV5ARV8_9AGAM</name>
<organism evidence="19 20">
    <name type="scientific">Clathrus columnatus</name>
    <dbReference type="NCBI Taxonomy" id="1419009"/>
    <lineage>
        <taxon>Eukaryota</taxon>
        <taxon>Fungi</taxon>
        <taxon>Dikarya</taxon>
        <taxon>Basidiomycota</taxon>
        <taxon>Agaricomycotina</taxon>
        <taxon>Agaricomycetes</taxon>
        <taxon>Phallomycetidae</taxon>
        <taxon>Phallales</taxon>
        <taxon>Clathraceae</taxon>
        <taxon>Clathrus</taxon>
    </lineage>
</organism>
<evidence type="ECO:0000256" key="11">
    <source>
        <dbReference type="ARBA" id="ARBA00022989"/>
    </source>
</evidence>
<dbReference type="GO" id="GO:0005506">
    <property type="term" value="F:iron ion binding"/>
    <property type="evidence" value="ECO:0007669"/>
    <property type="project" value="TreeGrafter"/>
</dbReference>
<evidence type="ECO:0000256" key="1">
    <source>
        <dbReference type="ARBA" id="ARBA00004141"/>
    </source>
</evidence>